<proteinExistence type="predicted"/>
<keyword evidence="4 5" id="KW-0472">Membrane</keyword>
<dbReference type="AlphaFoldDB" id="F4S538"/>
<evidence type="ECO:0000256" key="5">
    <source>
        <dbReference type="SAM" id="Phobius"/>
    </source>
</evidence>
<keyword evidence="3 5" id="KW-1133">Transmembrane helix</keyword>
<dbReference type="OrthoDB" id="2502820at2759"/>
<dbReference type="PANTHER" id="PTHR30249">
    <property type="entry name" value="PUTATIVE SEROTONIN TRANSPORTER"/>
    <property type="match status" value="1"/>
</dbReference>
<evidence type="ECO:0000256" key="2">
    <source>
        <dbReference type="ARBA" id="ARBA00022692"/>
    </source>
</evidence>
<dbReference type="HOGENOM" id="CLU_024337_1_0_1"/>
<dbReference type="RefSeq" id="XP_007416451.1">
    <property type="nucleotide sequence ID" value="XM_007416389.1"/>
</dbReference>
<feature type="transmembrane region" description="Helical" evidence="5">
    <location>
        <begin position="306"/>
        <end position="327"/>
    </location>
</feature>
<dbReference type="PANTHER" id="PTHR30249:SF0">
    <property type="entry name" value="PLASTIDAL GLYCOLATE_GLYCERATE TRANSLOCATOR 1, CHLOROPLASTIC"/>
    <property type="match status" value="1"/>
</dbReference>
<evidence type="ECO:0000256" key="1">
    <source>
        <dbReference type="ARBA" id="ARBA00004141"/>
    </source>
</evidence>
<evidence type="ECO:0000256" key="3">
    <source>
        <dbReference type="ARBA" id="ARBA00022989"/>
    </source>
</evidence>
<evidence type="ECO:0000313" key="7">
    <source>
        <dbReference type="Proteomes" id="UP000001072"/>
    </source>
</evidence>
<keyword evidence="2 5" id="KW-0812">Transmembrane</keyword>
<evidence type="ECO:0000313" key="6">
    <source>
        <dbReference type="EMBL" id="EGG00252.1"/>
    </source>
</evidence>
<dbReference type="eggNOG" id="ENOG502QQ63">
    <property type="taxonomic scope" value="Eukaryota"/>
</dbReference>
<feature type="transmembrane region" description="Helical" evidence="5">
    <location>
        <begin position="450"/>
        <end position="472"/>
    </location>
</feature>
<dbReference type="InterPro" id="IPR007300">
    <property type="entry name" value="CidB/LrgB"/>
</dbReference>
<feature type="transmembrane region" description="Helical" evidence="5">
    <location>
        <begin position="510"/>
        <end position="535"/>
    </location>
</feature>
<evidence type="ECO:0000256" key="4">
    <source>
        <dbReference type="ARBA" id="ARBA00023136"/>
    </source>
</evidence>
<dbReference type="Proteomes" id="UP000001072">
    <property type="component" value="Unassembled WGS sequence"/>
</dbReference>
<feature type="transmembrane region" description="Helical" evidence="5">
    <location>
        <begin position="395"/>
        <end position="415"/>
    </location>
</feature>
<name>F4S538_MELLP</name>
<dbReference type="EMBL" id="GL883149">
    <property type="protein sequence ID" value="EGG00252.1"/>
    <property type="molecule type" value="Genomic_DNA"/>
</dbReference>
<accession>F4S538</accession>
<protein>
    <submittedName>
        <fullName evidence="6">Uncharacterized protein</fullName>
    </submittedName>
</protein>
<feature type="transmembrane region" description="Helical" evidence="5">
    <location>
        <begin position="484"/>
        <end position="504"/>
    </location>
</feature>
<sequence>MSFIALSRVASRKFIKEHGRKIAVHYVQVPVAIIILLFFAYLVDLIINLLPFTFPSSAVFMIILFFFMIIIHRLSPNKLSKWHHALFGPAADWVLGNMGLFFTTSFILIPLRETIPGKEIGLIVALFGPSFLATWVGTVGICKALNFFWSTEKPEPQAQSDLEKANGAENDQRSQITPATTQLHTLSGANGENSVPATGGQTLDLTMSMTMTMTMDANGIDDGNNLETGKLPGEKGCTDSESPEDVLVRRMAAWFDPMVYFIVFLIGIPLFFTTGGEKRSLPLFLGTVVLSWIFSRRVIPRPWQKVLHPILVTSGITILFIFIFGAIKGLSLVSALDDYSNGSTYIVLFRRSRGYNGSPPGSGDVMSTILVAGIVCLAFPLFKYRSDLFSNFFKILAVLIPNCVVSLLLWCYLARVMGIEGDRGITFAARFMSTPFGIEFINATGGDETLVVVFICVTGILAVLVRDYLFKLLRVRMTVGSDDYFTVGMTIGVIAGAIGTSSLFNTHPRAAATATVSFVLYGIILLSLVAVPTIANYTAKLAGM</sequence>
<feature type="transmembrane region" description="Helical" evidence="5">
    <location>
        <begin position="281"/>
        <end position="299"/>
    </location>
</feature>
<keyword evidence="7" id="KW-1185">Reference proteome</keyword>
<feature type="transmembrane region" description="Helical" evidence="5">
    <location>
        <begin position="120"/>
        <end position="142"/>
    </location>
</feature>
<feature type="transmembrane region" description="Helical" evidence="5">
    <location>
        <begin position="86"/>
        <end position="108"/>
    </location>
</feature>
<dbReference type="Pfam" id="PF04172">
    <property type="entry name" value="LrgB"/>
    <property type="match status" value="1"/>
</dbReference>
<dbReference type="KEGG" id="mlr:MELLADRAFT_73227"/>
<feature type="transmembrane region" description="Helical" evidence="5">
    <location>
        <begin position="22"/>
        <end position="43"/>
    </location>
</feature>
<reference evidence="7" key="1">
    <citation type="journal article" date="2011" name="Proc. Natl. Acad. Sci. U.S.A.">
        <title>Obligate biotrophy features unraveled by the genomic analysis of rust fungi.</title>
        <authorList>
            <person name="Duplessis S."/>
            <person name="Cuomo C.A."/>
            <person name="Lin Y.-C."/>
            <person name="Aerts A."/>
            <person name="Tisserant E."/>
            <person name="Veneault-Fourrey C."/>
            <person name="Joly D.L."/>
            <person name="Hacquard S."/>
            <person name="Amselem J."/>
            <person name="Cantarel B.L."/>
            <person name="Chiu R."/>
            <person name="Coutinho P.M."/>
            <person name="Feau N."/>
            <person name="Field M."/>
            <person name="Frey P."/>
            <person name="Gelhaye E."/>
            <person name="Goldberg J."/>
            <person name="Grabherr M.G."/>
            <person name="Kodira C.D."/>
            <person name="Kohler A."/>
            <person name="Kuees U."/>
            <person name="Lindquist E.A."/>
            <person name="Lucas S.M."/>
            <person name="Mago R."/>
            <person name="Mauceli E."/>
            <person name="Morin E."/>
            <person name="Murat C."/>
            <person name="Pangilinan J.L."/>
            <person name="Park R."/>
            <person name="Pearson M."/>
            <person name="Quesneville H."/>
            <person name="Rouhier N."/>
            <person name="Sakthikumar S."/>
            <person name="Salamov A.A."/>
            <person name="Schmutz J."/>
            <person name="Selles B."/>
            <person name="Shapiro H."/>
            <person name="Tanguay P."/>
            <person name="Tuskan G.A."/>
            <person name="Henrissat B."/>
            <person name="Van de Peer Y."/>
            <person name="Rouze P."/>
            <person name="Ellis J.G."/>
            <person name="Dodds P.N."/>
            <person name="Schein J.E."/>
            <person name="Zhong S."/>
            <person name="Hamelin R.C."/>
            <person name="Grigoriev I.V."/>
            <person name="Szabo L.J."/>
            <person name="Martin F."/>
        </authorList>
    </citation>
    <scope>NUCLEOTIDE SEQUENCE [LARGE SCALE GENOMIC DNA]</scope>
    <source>
        <strain evidence="7">98AG31 / pathotype 3-4-7</strain>
    </source>
</reference>
<dbReference type="InParanoid" id="F4S538"/>
<feature type="transmembrane region" description="Helical" evidence="5">
    <location>
        <begin position="365"/>
        <end position="383"/>
    </location>
</feature>
<comment type="subcellular location">
    <subcellularLocation>
        <location evidence="1">Membrane</location>
        <topology evidence="1">Multi-pass membrane protein</topology>
    </subcellularLocation>
</comment>
<dbReference type="GeneID" id="18932326"/>
<feature type="transmembrane region" description="Helical" evidence="5">
    <location>
        <begin position="49"/>
        <end position="74"/>
    </location>
</feature>
<gene>
    <name evidence="6" type="ORF">MELLADRAFT_73227</name>
</gene>
<feature type="transmembrane region" description="Helical" evidence="5">
    <location>
        <begin position="258"/>
        <end position="275"/>
    </location>
</feature>
<dbReference type="VEuPathDB" id="FungiDB:MELLADRAFT_73227"/>
<dbReference type="GO" id="GO:0016020">
    <property type="term" value="C:membrane"/>
    <property type="evidence" value="ECO:0007669"/>
    <property type="project" value="UniProtKB-SubCell"/>
</dbReference>
<organism evidence="7">
    <name type="scientific">Melampsora larici-populina (strain 98AG31 / pathotype 3-4-7)</name>
    <name type="common">Poplar leaf rust fungus</name>
    <dbReference type="NCBI Taxonomy" id="747676"/>
    <lineage>
        <taxon>Eukaryota</taxon>
        <taxon>Fungi</taxon>
        <taxon>Dikarya</taxon>
        <taxon>Basidiomycota</taxon>
        <taxon>Pucciniomycotina</taxon>
        <taxon>Pucciniomycetes</taxon>
        <taxon>Pucciniales</taxon>
        <taxon>Melampsoraceae</taxon>
        <taxon>Melampsora</taxon>
    </lineage>
</organism>